<evidence type="ECO:0000256" key="1">
    <source>
        <dbReference type="PROSITE-ProRule" id="PRU00042"/>
    </source>
</evidence>
<evidence type="ECO:0000259" key="2">
    <source>
        <dbReference type="PROSITE" id="PS50157"/>
    </source>
</evidence>
<proteinExistence type="predicted"/>
<feature type="domain" description="C2H2-type" evidence="2">
    <location>
        <begin position="45"/>
        <end position="75"/>
    </location>
</feature>
<dbReference type="InterPro" id="IPR013087">
    <property type="entry name" value="Znf_C2H2_type"/>
</dbReference>
<reference evidence="3 4" key="1">
    <citation type="submission" date="2014-04" db="EMBL/GenBank/DDBJ databases">
        <authorList>
            <consortium name="DOE Joint Genome Institute"/>
            <person name="Kuo A."/>
            <person name="Zuccaro A."/>
            <person name="Kohler A."/>
            <person name="Nagy L.G."/>
            <person name="Floudas D."/>
            <person name="Copeland A."/>
            <person name="Barry K.W."/>
            <person name="Cichocki N."/>
            <person name="Veneault-Fourrey C."/>
            <person name="LaButti K."/>
            <person name="Lindquist E.A."/>
            <person name="Lipzen A."/>
            <person name="Lundell T."/>
            <person name="Morin E."/>
            <person name="Murat C."/>
            <person name="Sun H."/>
            <person name="Tunlid A."/>
            <person name="Henrissat B."/>
            <person name="Grigoriev I.V."/>
            <person name="Hibbett D.S."/>
            <person name="Martin F."/>
            <person name="Nordberg H.P."/>
            <person name="Cantor M.N."/>
            <person name="Hua S.X."/>
        </authorList>
    </citation>
    <scope>NUCLEOTIDE SEQUENCE [LARGE SCALE GENOMIC DNA]</scope>
    <source>
        <strain evidence="3 4">MAFF 305830</strain>
    </source>
</reference>
<name>A0A0C2X462_SERVB</name>
<dbReference type="PROSITE" id="PS50157">
    <property type="entry name" value="ZINC_FINGER_C2H2_2"/>
    <property type="match status" value="1"/>
</dbReference>
<sequence length="95" mass="10514">MSMLPENTRGELGLKDVTTTKEEIAAATGTNGVGRKATPQDTPIFVCELNACYRLFPSRARLQAHRVRDHNTQDAYSSVLTYEADGNPAQEQMQE</sequence>
<gene>
    <name evidence="3" type="ORF">M408DRAFT_331904</name>
</gene>
<keyword evidence="1" id="KW-0479">Metal-binding</keyword>
<dbReference type="GO" id="GO:0008270">
    <property type="term" value="F:zinc ion binding"/>
    <property type="evidence" value="ECO:0007669"/>
    <property type="project" value="UniProtKB-KW"/>
</dbReference>
<keyword evidence="1" id="KW-0862">Zinc</keyword>
<evidence type="ECO:0000313" key="4">
    <source>
        <dbReference type="Proteomes" id="UP000054097"/>
    </source>
</evidence>
<protein>
    <recommendedName>
        <fullName evidence="2">C2H2-type domain-containing protein</fullName>
    </recommendedName>
</protein>
<dbReference type="OrthoDB" id="3222551at2759"/>
<dbReference type="Proteomes" id="UP000054097">
    <property type="component" value="Unassembled WGS sequence"/>
</dbReference>
<keyword evidence="1" id="KW-0863">Zinc-finger</keyword>
<dbReference type="EMBL" id="KN824327">
    <property type="protein sequence ID" value="KIM24132.1"/>
    <property type="molecule type" value="Genomic_DNA"/>
</dbReference>
<organism evidence="3 4">
    <name type="scientific">Serendipita vermifera MAFF 305830</name>
    <dbReference type="NCBI Taxonomy" id="933852"/>
    <lineage>
        <taxon>Eukaryota</taxon>
        <taxon>Fungi</taxon>
        <taxon>Dikarya</taxon>
        <taxon>Basidiomycota</taxon>
        <taxon>Agaricomycotina</taxon>
        <taxon>Agaricomycetes</taxon>
        <taxon>Sebacinales</taxon>
        <taxon>Serendipitaceae</taxon>
        <taxon>Serendipita</taxon>
    </lineage>
</organism>
<keyword evidence="4" id="KW-1185">Reference proteome</keyword>
<dbReference type="HOGENOM" id="CLU_2590300_0_0_1"/>
<dbReference type="PROSITE" id="PS00028">
    <property type="entry name" value="ZINC_FINGER_C2H2_1"/>
    <property type="match status" value="1"/>
</dbReference>
<dbReference type="AlphaFoldDB" id="A0A0C2X462"/>
<evidence type="ECO:0000313" key="3">
    <source>
        <dbReference type="EMBL" id="KIM24132.1"/>
    </source>
</evidence>
<accession>A0A0C2X462</accession>
<reference evidence="4" key="2">
    <citation type="submission" date="2015-01" db="EMBL/GenBank/DDBJ databases">
        <title>Evolutionary Origins and Diversification of the Mycorrhizal Mutualists.</title>
        <authorList>
            <consortium name="DOE Joint Genome Institute"/>
            <consortium name="Mycorrhizal Genomics Consortium"/>
            <person name="Kohler A."/>
            <person name="Kuo A."/>
            <person name="Nagy L.G."/>
            <person name="Floudas D."/>
            <person name="Copeland A."/>
            <person name="Barry K.W."/>
            <person name="Cichocki N."/>
            <person name="Veneault-Fourrey C."/>
            <person name="LaButti K."/>
            <person name="Lindquist E.A."/>
            <person name="Lipzen A."/>
            <person name="Lundell T."/>
            <person name="Morin E."/>
            <person name="Murat C."/>
            <person name="Riley R."/>
            <person name="Ohm R."/>
            <person name="Sun H."/>
            <person name="Tunlid A."/>
            <person name="Henrissat B."/>
            <person name="Grigoriev I.V."/>
            <person name="Hibbett D.S."/>
            <person name="Martin F."/>
        </authorList>
    </citation>
    <scope>NUCLEOTIDE SEQUENCE [LARGE SCALE GENOMIC DNA]</scope>
    <source>
        <strain evidence="4">MAFF 305830</strain>
    </source>
</reference>